<keyword evidence="6" id="KW-0808">Transferase</keyword>
<name>A0ABM0GXZ3_SACKO</name>
<gene>
    <name evidence="21" type="primary">LOC100377095</name>
</gene>
<evidence type="ECO:0000256" key="4">
    <source>
        <dbReference type="ARBA" id="ARBA00010420"/>
    </source>
</evidence>
<feature type="domain" description="Sulfotransferase" evidence="17">
    <location>
        <begin position="604"/>
        <end position="854"/>
    </location>
</feature>
<dbReference type="Proteomes" id="UP000694865">
    <property type="component" value="Unplaced"/>
</dbReference>
<sequence length="880" mass="102528">MFLRRFNRIVSYIRLRCISQPTIKKSILLLLCVSLVTLWILVYYVSNTSFPQERNVELQTDIQCKLLPHASFASQDKHKLTGSFNVKAKALIFIESSLSKPGQQILSLLVAQKFRYHTEIANSKNLPSLSSSGHGLFSIIIFENLDVYINLDQWNRELLDKYCLEYSVGVLLFTTTKDETLFSEQVGNFPLFMHSNLGLRDYELNPNSDVLYITRPGETLYGYLPGFDWTVFQTNHSTYEAIAYARTSTMEYVNLGYPQLLHTTVLLDRGYLDGIRRIFFGNGLKFWLHNLLFLDSLSYLSHGRLSLGLERYIQIDIDDIFVGATGIRMKVSDVEALIQHQDEMQAQIPGFHFNLGFSGKFLHSGSDQEDDGDDALLVNAHRFWWFPHMWNHMQPHLYSNETALRTEMVRNRQFAKDYSIPVEKFYSVAPHHSGVYPIHTQLYEAWRKVWNIRVTSTEEYPHLRPAIKRRGFIHRNIMVLPRQTCGLFTHTLFMNKYPGGRSKLDASIHGGELFMIVVNNPINIFMTHLSNYGNDRLALYTFKSVIKFVQCWTNLQFISIPPLELANKYFSLYPEEKDPIWQNPCDDKRHLAIWSENKSCDRLPKFLVIGPQKTGTTALYSFLSMHPSIMSNFPSTKTFEEVQFFSGANYHRGIDWYMEFFPLPNNSSTHYVFEKSATYFDNHQVAERAYAMLPRARIVTILLSPSKRAYSWYQHMRAHADPTALNYSFFEVVSALEGAPKAVRDLQNRCLRPGMYAEHLDRWLSYYPPNQLLILDGELLKNDPVSVMNKVQRYLKIKPFYNYEQHLKFDSKKGFYCQILPEGKTKCLGKSKGRNYPIMDSQSQKFLQQYYKQHNIELFKLLSRLGQQLPEWLQDELQVI</sequence>
<dbReference type="InterPro" id="IPR027417">
    <property type="entry name" value="P-loop_NTPase"/>
</dbReference>
<comment type="subcellular location">
    <subcellularLocation>
        <location evidence="1">Golgi apparatus membrane</location>
        <topology evidence="1">Single-pass type II membrane protein</topology>
    </subcellularLocation>
</comment>
<comment type="pathway">
    <text evidence="3">Glycan metabolism; heparan sulfate biosynthesis.</text>
</comment>
<evidence type="ECO:0000256" key="6">
    <source>
        <dbReference type="ARBA" id="ARBA00022679"/>
    </source>
</evidence>
<evidence type="ECO:0000256" key="13">
    <source>
        <dbReference type="ARBA" id="ARBA00023157"/>
    </source>
</evidence>
<dbReference type="InterPro" id="IPR000863">
    <property type="entry name" value="Sulfotransferase_dom"/>
</dbReference>
<evidence type="ECO:0000256" key="3">
    <source>
        <dbReference type="ARBA" id="ARBA00005093"/>
    </source>
</evidence>
<evidence type="ECO:0000256" key="16">
    <source>
        <dbReference type="SAM" id="Phobius"/>
    </source>
</evidence>
<comment type="similarity">
    <text evidence="4">Belongs to the sulfotransferase 1 family. NDST subfamily.</text>
</comment>
<protein>
    <recommendedName>
        <fullName evidence="5">[heparan sulfate]-glucosamine N-sulfotransferase</fullName>
        <ecNumber evidence="5">2.8.2.8</ecNumber>
    </recommendedName>
</protein>
<accession>A0ABM0GXZ3</accession>
<dbReference type="InterPro" id="IPR037359">
    <property type="entry name" value="NST/OST"/>
</dbReference>
<keyword evidence="8" id="KW-0378">Hydrolase</keyword>
<feature type="transmembrane region" description="Helical" evidence="16">
    <location>
        <begin position="26"/>
        <end position="45"/>
    </location>
</feature>
<evidence type="ECO:0000313" key="21">
    <source>
        <dbReference type="RefSeq" id="XP_002739829.1"/>
    </source>
</evidence>
<comment type="pathway">
    <text evidence="2">Glycan metabolism; heparin biosynthesis.</text>
</comment>
<dbReference type="InterPro" id="IPR021930">
    <property type="entry name" value="Heparan_SO4_deacetylase_dom"/>
</dbReference>
<evidence type="ECO:0000259" key="18">
    <source>
        <dbReference type="Pfam" id="PF12062"/>
    </source>
</evidence>
<evidence type="ECO:0000256" key="15">
    <source>
        <dbReference type="ARBA" id="ARBA00023268"/>
    </source>
</evidence>
<evidence type="ECO:0000256" key="7">
    <source>
        <dbReference type="ARBA" id="ARBA00022692"/>
    </source>
</evidence>
<dbReference type="InterPro" id="IPR056793">
    <property type="entry name" value="HSNSD_N"/>
</dbReference>
<evidence type="ECO:0000256" key="2">
    <source>
        <dbReference type="ARBA" id="ARBA00004841"/>
    </source>
</evidence>
<dbReference type="Pfam" id="PF25119">
    <property type="entry name" value="HSNSD_N"/>
    <property type="match status" value="1"/>
</dbReference>
<evidence type="ECO:0000313" key="20">
    <source>
        <dbReference type="Proteomes" id="UP000694865"/>
    </source>
</evidence>
<keyword evidence="11" id="KW-0333">Golgi apparatus</keyword>
<dbReference type="Gene3D" id="3.40.50.300">
    <property type="entry name" value="P-loop containing nucleotide triphosphate hydrolases"/>
    <property type="match status" value="1"/>
</dbReference>
<keyword evidence="20" id="KW-1185">Reference proteome</keyword>
<evidence type="ECO:0000256" key="14">
    <source>
        <dbReference type="ARBA" id="ARBA00023180"/>
    </source>
</evidence>
<dbReference type="SUPFAM" id="SSF52540">
    <property type="entry name" value="P-loop containing nucleoside triphosphate hydrolases"/>
    <property type="match status" value="1"/>
</dbReference>
<evidence type="ECO:0000256" key="8">
    <source>
        <dbReference type="ARBA" id="ARBA00022801"/>
    </source>
</evidence>
<evidence type="ECO:0000259" key="17">
    <source>
        <dbReference type="Pfam" id="PF00685"/>
    </source>
</evidence>
<keyword evidence="12 16" id="KW-0472">Membrane</keyword>
<dbReference type="GeneID" id="100377095"/>
<dbReference type="EC" id="2.8.2.8" evidence="5"/>
<keyword evidence="13" id="KW-1015">Disulfide bond</keyword>
<feature type="domain" description="Heparan sulfate-N-deacetylase N-terminal" evidence="19">
    <location>
        <begin position="88"/>
        <end position="300"/>
    </location>
</feature>
<reference evidence="21" key="1">
    <citation type="submission" date="2025-08" db="UniProtKB">
        <authorList>
            <consortium name="RefSeq"/>
        </authorList>
    </citation>
    <scope>IDENTIFICATION</scope>
    <source>
        <tissue evidence="21">Testes</tissue>
    </source>
</reference>
<evidence type="ECO:0000256" key="1">
    <source>
        <dbReference type="ARBA" id="ARBA00004323"/>
    </source>
</evidence>
<proteinExistence type="inferred from homology"/>
<keyword evidence="10 16" id="KW-1133">Transmembrane helix</keyword>
<keyword evidence="9" id="KW-0735">Signal-anchor</keyword>
<dbReference type="PANTHER" id="PTHR10605:SF56">
    <property type="entry name" value="BIFUNCTIONAL HEPARAN SULFATE N-DEACETYLASE_N-SULFOTRANSFERASE"/>
    <property type="match status" value="1"/>
</dbReference>
<organism evidence="20 21">
    <name type="scientific">Saccoglossus kowalevskii</name>
    <name type="common">Acorn worm</name>
    <dbReference type="NCBI Taxonomy" id="10224"/>
    <lineage>
        <taxon>Eukaryota</taxon>
        <taxon>Metazoa</taxon>
        <taxon>Hemichordata</taxon>
        <taxon>Enteropneusta</taxon>
        <taxon>Harrimaniidae</taxon>
        <taxon>Saccoglossus</taxon>
    </lineage>
</organism>
<evidence type="ECO:0000256" key="9">
    <source>
        <dbReference type="ARBA" id="ARBA00022968"/>
    </source>
</evidence>
<dbReference type="Pfam" id="PF12062">
    <property type="entry name" value="HSNSD-CE"/>
    <property type="match status" value="1"/>
</dbReference>
<dbReference type="PANTHER" id="PTHR10605">
    <property type="entry name" value="HEPARAN SULFATE SULFOTRANSFERASE"/>
    <property type="match status" value="1"/>
</dbReference>
<keyword evidence="7 16" id="KW-0812">Transmembrane</keyword>
<dbReference type="Pfam" id="PF00685">
    <property type="entry name" value="Sulfotransfer_1"/>
    <property type="match status" value="1"/>
</dbReference>
<dbReference type="RefSeq" id="XP_002739829.1">
    <property type="nucleotide sequence ID" value="XM_002739783.2"/>
</dbReference>
<evidence type="ECO:0000256" key="5">
    <source>
        <dbReference type="ARBA" id="ARBA00012979"/>
    </source>
</evidence>
<evidence type="ECO:0000259" key="19">
    <source>
        <dbReference type="Pfam" id="PF25119"/>
    </source>
</evidence>
<evidence type="ECO:0000256" key="10">
    <source>
        <dbReference type="ARBA" id="ARBA00022989"/>
    </source>
</evidence>
<evidence type="ECO:0000256" key="12">
    <source>
        <dbReference type="ARBA" id="ARBA00023136"/>
    </source>
</evidence>
<feature type="domain" description="Heparan sulphate-N-deacetylase deacetylase" evidence="18">
    <location>
        <begin position="310"/>
        <end position="514"/>
    </location>
</feature>
<evidence type="ECO:0000256" key="11">
    <source>
        <dbReference type="ARBA" id="ARBA00023034"/>
    </source>
</evidence>
<keyword evidence="15" id="KW-0511">Multifunctional enzyme</keyword>
<keyword evidence="14" id="KW-0325">Glycoprotein</keyword>